<dbReference type="Pfam" id="PF00004">
    <property type="entry name" value="AAA"/>
    <property type="match status" value="2"/>
</dbReference>
<dbReference type="FunFam" id="3.40.50.300:FF:000187">
    <property type="entry name" value="Vesicular-fusion ATPase SEC18"/>
    <property type="match status" value="1"/>
</dbReference>
<keyword evidence="8" id="KW-0479">Metal-binding</keyword>
<feature type="domain" description="AAA+ ATPase" evidence="9">
    <location>
        <begin position="527"/>
        <end position="661"/>
    </location>
</feature>
<dbReference type="Pfam" id="PF17862">
    <property type="entry name" value="AAA_lid_3"/>
    <property type="match status" value="1"/>
</dbReference>
<comment type="caution">
    <text evidence="11">The sequence shown here is derived from an EMBL/GenBank/DDBJ whole genome shotgun (WGS) entry which is preliminary data.</text>
</comment>
<dbReference type="InterPro" id="IPR009010">
    <property type="entry name" value="Asp_de-COase-like_dom_sf"/>
</dbReference>
<gene>
    <name evidence="11" type="ORF">KFE25_003256</name>
</gene>
<dbReference type="Gene3D" id="2.40.40.20">
    <property type="match status" value="1"/>
</dbReference>
<evidence type="ECO:0000256" key="5">
    <source>
        <dbReference type="ARBA" id="ARBA00022741"/>
    </source>
</evidence>
<dbReference type="SUPFAM" id="SSF54585">
    <property type="entry name" value="Cdc48 domain 2-like"/>
    <property type="match status" value="1"/>
</dbReference>
<dbReference type="InterPro" id="IPR027417">
    <property type="entry name" value="P-loop_NTPase"/>
</dbReference>
<keyword evidence="5 8" id="KW-0547">Nucleotide-binding</keyword>
<evidence type="ECO:0000259" key="9">
    <source>
        <dbReference type="SMART" id="SM00382"/>
    </source>
</evidence>
<keyword evidence="6 8" id="KW-0067">ATP-binding</keyword>
<evidence type="ECO:0000256" key="6">
    <source>
        <dbReference type="ARBA" id="ARBA00022840"/>
    </source>
</evidence>
<reference evidence="11" key="1">
    <citation type="submission" date="2021-05" db="EMBL/GenBank/DDBJ databases">
        <title>The genome of the haptophyte Pavlova lutheri (Diacronema luteri, Pavlovales) - a model for lipid biosynthesis in eukaryotic algae.</title>
        <authorList>
            <person name="Hulatt C.J."/>
            <person name="Posewitz M.C."/>
        </authorList>
    </citation>
    <scope>NUCLEOTIDE SEQUENCE</scope>
    <source>
        <strain evidence="11">NIVA-4/92</strain>
    </source>
</reference>
<comment type="subcellular location">
    <subcellularLocation>
        <location evidence="1 8">Cytoplasm</location>
    </subcellularLocation>
</comment>
<dbReference type="PANTHER" id="PTHR23078">
    <property type="entry name" value="VESICULAR-FUSION PROTEIN NSF"/>
    <property type="match status" value="1"/>
</dbReference>
<dbReference type="InterPro" id="IPR003960">
    <property type="entry name" value="ATPase_AAA_CS"/>
</dbReference>
<feature type="domain" description="AAA+ ATPase" evidence="9">
    <location>
        <begin position="248"/>
        <end position="395"/>
    </location>
</feature>
<dbReference type="InterPro" id="IPR039812">
    <property type="entry name" value="Vesicle-fus_ATPase"/>
</dbReference>
<dbReference type="FunFam" id="1.10.8.60:FF:000115">
    <property type="entry name" value="N-ethylmaleimide-sensitive fusion protein, putative"/>
    <property type="match status" value="1"/>
</dbReference>
<dbReference type="Gene3D" id="1.10.8.60">
    <property type="match status" value="1"/>
</dbReference>
<accession>A0A8J5XCN8</accession>
<evidence type="ECO:0000313" key="12">
    <source>
        <dbReference type="Proteomes" id="UP000751190"/>
    </source>
</evidence>
<protein>
    <recommendedName>
        <fullName evidence="8">Vesicle-fusing ATPase</fullName>
        <ecNumber evidence="8">3.6.4.6</ecNumber>
    </recommendedName>
</protein>
<evidence type="ECO:0000256" key="2">
    <source>
        <dbReference type="ARBA" id="ARBA00006914"/>
    </source>
</evidence>
<dbReference type="InterPro" id="IPR029067">
    <property type="entry name" value="CDC48_domain_2-like_sf"/>
</dbReference>
<keyword evidence="8" id="KW-0378">Hydrolase</keyword>
<dbReference type="GO" id="GO:0046872">
    <property type="term" value="F:metal ion binding"/>
    <property type="evidence" value="ECO:0007669"/>
    <property type="project" value="UniProtKB-UniRule"/>
</dbReference>
<dbReference type="EC" id="3.6.4.6" evidence="8"/>
<evidence type="ECO:0000256" key="8">
    <source>
        <dbReference type="RuleBase" id="RU367045"/>
    </source>
</evidence>
<dbReference type="SUPFAM" id="SSF52540">
    <property type="entry name" value="P-loop containing nucleoside triphosphate hydrolases"/>
    <property type="match status" value="2"/>
</dbReference>
<evidence type="ECO:0000256" key="7">
    <source>
        <dbReference type="ARBA" id="ARBA00022927"/>
    </source>
</evidence>
<dbReference type="InterPro" id="IPR003593">
    <property type="entry name" value="AAA+_ATPase"/>
</dbReference>
<organism evidence="11 12">
    <name type="scientific">Diacronema lutheri</name>
    <name type="common">Unicellular marine alga</name>
    <name type="synonym">Monochrysis lutheri</name>
    <dbReference type="NCBI Taxonomy" id="2081491"/>
    <lineage>
        <taxon>Eukaryota</taxon>
        <taxon>Haptista</taxon>
        <taxon>Haptophyta</taxon>
        <taxon>Pavlovophyceae</taxon>
        <taxon>Pavlovales</taxon>
        <taxon>Pavlovaceae</taxon>
        <taxon>Diacronema</taxon>
    </lineage>
</organism>
<dbReference type="GO" id="GO:0005795">
    <property type="term" value="C:Golgi stack"/>
    <property type="evidence" value="ECO:0007669"/>
    <property type="project" value="TreeGrafter"/>
</dbReference>
<keyword evidence="3 8" id="KW-0813">Transport</keyword>
<comment type="catalytic activity">
    <reaction evidence="8">
        <text>ATP + H2O = ADP + phosphate + H(+)</text>
        <dbReference type="Rhea" id="RHEA:13065"/>
        <dbReference type="ChEBI" id="CHEBI:15377"/>
        <dbReference type="ChEBI" id="CHEBI:15378"/>
        <dbReference type="ChEBI" id="CHEBI:30616"/>
        <dbReference type="ChEBI" id="CHEBI:43474"/>
        <dbReference type="ChEBI" id="CHEBI:456216"/>
        <dbReference type="EC" id="3.6.4.6"/>
    </reaction>
</comment>
<comment type="function">
    <text evidence="8">Required for vesicle-mediated transport. Catalyzes the fusion of transport vesicles within the Golgi cisternae. Is also required for transport from the endoplasmic reticulum to the Golgi stack. Seems to function as a fusion protein required for the delivery of cargo proteins to all compartments of the Golgi stack independent of vesicle origin.</text>
</comment>
<keyword evidence="12" id="KW-1185">Reference proteome</keyword>
<keyword evidence="4 8" id="KW-0963">Cytoplasm</keyword>
<dbReference type="SMART" id="SM01073">
    <property type="entry name" value="CDC48_N"/>
    <property type="match status" value="1"/>
</dbReference>
<dbReference type="GO" id="GO:0016887">
    <property type="term" value="F:ATP hydrolysis activity"/>
    <property type="evidence" value="ECO:0007669"/>
    <property type="project" value="InterPro"/>
</dbReference>
<dbReference type="SUPFAM" id="SSF50692">
    <property type="entry name" value="ADC-like"/>
    <property type="match status" value="1"/>
</dbReference>
<dbReference type="AlphaFoldDB" id="A0A8J5XCN8"/>
<dbReference type="GO" id="GO:0005524">
    <property type="term" value="F:ATP binding"/>
    <property type="evidence" value="ECO:0007669"/>
    <property type="project" value="UniProtKB-UniRule"/>
</dbReference>
<dbReference type="FunFam" id="3.40.50.300:FF:000166">
    <property type="entry name" value="vesicle-fusing ATPase isoform X1"/>
    <property type="match status" value="1"/>
</dbReference>
<dbReference type="InterPro" id="IPR003959">
    <property type="entry name" value="ATPase_AAA_core"/>
</dbReference>
<dbReference type="PANTHER" id="PTHR23078:SF3">
    <property type="entry name" value="VESICLE-FUSING ATPASE"/>
    <property type="match status" value="1"/>
</dbReference>
<dbReference type="OMA" id="CFDNEIA"/>
<evidence type="ECO:0000313" key="11">
    <source>
        <dbReference type="EMBL" id="KAG8464193.1"/>
    </source>
</evidence>
<keyword evidence="8" id="KW-0460">Magnesium</keyword>
<dbReference type="GO" id="GO:0043001">
    <property type="term" value="P:Golgi to plasma membrane protein transport"/>
    <property type="evidence" value="ECO:0007669"/>
    <property type="project" value="TreeGrafter"/>
</dbReference>
<evidence type="ECO:0000256" key="3">
    <source>
        <dbReference type="ARBA" id="ARBA00022448"/>
    </source>
</evidence>
<dbReference type="PROSITE" id="PS00674">
    <property type="entry name" value="AAA"/>
    <property type="match status" value="1"/>
</dbReference>
<keyword evidence="7 8" id="KW-0653">Protein transport</keyword>
<comment type="cofactor">
    <cofactor evidence="8">
        <name>Mg(2+)</name>
        <dbReference type="ChEBI" id="CHEBI:18420"/>
    </cofactor>
    <text evidence="8">Binds 1 Mg(2+) ion per subunit.</text>
</comment>
<sequence length="726" mass="77736">MALVLRAANCPNQELALTNCVFVSRASFSRLPGDEPKYLQLRQFVYVARSNDAVEGDGVGLNSVQRKLLAVSVGDELQGTPWRVPGTGLCRLTLEVDFVRKATVRGTAQLDGSAIVEAVMRRYAHQVFAVGQQVAIDFQGSNLLLTVSALTVAPLAELTSPSVVGVDAQLGLLNAQTFIVLTKAQGAPLALVGMDANRQGANQIIKSDFNFEQMGIGGLDAEFSDIFRRAFASRIFPPAVLKQLGVQHVRGMLLYGPPGTGKTLMARQIGKMLNGREPKIVNGPEVLSKYVGQSEENIRKLFADAEAEQAEQGDDSSLHIIIFDEIDAICKQRGRSNDSTGVHDTVVNQLLSKIDGVNALNNILLIGMTNRKDMIDDALLRPGRLEVQIEIHLPDEAGREQILKIKTANMRKGGYLAPEVSVADLAARAKNFSGAELEGLVKSATSYAFSRQVHVDNLKDVSIGNLRVGAADFDRALTEVKPAFGVAGDDLAALVSGGIVEYGPSLRHLVATADSFMKQLQASQRVNRMAILLEGPPGAGKTALAAHLALRSAWPFVKLVSPDRYVGLSEGAKVAAIARVFDDALKSPLSCVVLDDLERLLEYVRIGPRFSNLVLQTLIVCVRRAPTRGKLLVLATTSCSAVLSSLEMLDAFNSVLPVRCLDPSEAGHVLAEVGGMPPAHVAAAQAAMPAEGLPIKKLLLVLEMAALDGKTPTADAFIQCMHEVAN</sequence>
<dbReference type="InterPro" id="IPR004201">
    <property type="entry name" value="Cdc48_dom2"/>
</dbReference>
<dbReference type="OrthoDB" id="9982946at2759"/>
<evidence type="ECO:0000256" key="1">
    <source>
        <dbReference type="ARBA" id="ARBA00004496"/>
    </source>
</evidence>
<dbReference type="GO" id="GO:0035494">
    <property type="term" value="P:SNARE complex disassembly"/>
    <property type="evidence" value="ECO:0007669"/>
    <property type="project" value="InterPro"/>
</dbReference>
<evidence type="ECO:0000259" key="10">
    <source>
        <dbReference type="SMART" id="SM01073"/>
    </source>
</evidence>
<feature type="domain" description="CDC48 N-terminal subdomain" evidence="10">
    <location>
        <begin position="4"/>
        <end position="84"/>
    </location>
</feature>
<dbReference type="GO" id="GO:0006891">
    <property type="term" value="P:intra-Golgi vesicle-mediated transport"/>
    <property type="evidence" value="ECO:0007669"/>
    <property type="project" value="TreeGrafter"/>
</dbReference>
<dbReference type="SMART" id="SM00382">
    <property type="entry name" value="AAA"/>
    <property type="match status" value="2"/>
</dbReference>
<keyword evidence="8" id="KW-0931">ER-Golgi transport</keyword>
<comment type="similarity">
    <text evidence="2 8">Belongs to the AAA ATPase family.</text>
</comment>
<dbReference type="InterPro" id="IPR041569">
    <property type="entry name" value="AAA_lid_3"/>
</dbReference>
<dbReference type="Gene3D" id="3.10.330.10">
    <property type="match status" value="1"/>
</dbReference>
<dbReference type="Gene3D" id="3.40.50.300">
    <property type="entry name" value="P-loop containing nucleotide triphosphate hydrolases"/>
    <property type="match status" value="2"/>
</dbReference>
<evidence type="ECO:0000256" key="4">
    <source>
        <dbReference type="ARBA" id="ARBA00022490"/>
    </source>
</evidence>
<dbReference type="Proteomes" id="UP000751190">
    <property type="component" value="Unassembled WGS sequence"/>
</dbReference>
<name>A0A8J5XCN8_DIALT</name>
<proteinExistence type="inferred from homology"/>
<dbReference type="EMBL" id="JAGTXO010000013">
    <property type="protein sequence ID" value="KAG8464193.1"/>
    <property type="molecule type" value="Genomic_DNA"/>
</dbReference>
<dbReference type="InterPro" id="IPR003338">
    <property type="entry name" value="CDC4_N-term_subdom"/>
</dbReference>
<dbReference type="Pfam" id="PF02933">
    <property type="entry name" value="CDC48_2"/>
    <property type="match status" value="1"/>
</dbReference>
<dbReference type="CDD" id="cd19504">
    <property type="entry name" value="RecA-like_NSF-SEC18_r1-like"/>
    <property type="match status" value="1"/>
</dbReference>